<dbReference type="InterPro" id="IPR021229">
    <property type="entry name" value="DUF2800"/>
</dbReference>
<organism evidence="1">
    <name type="scientific">marine sediment metagenome</name>
    <dbReference type="NCBI Taxonomy" id="412755"/>
    <lineage>
        <taxon>unclassified sequences</taxon>
        <taxon>metagenomes</taxon>
        <taxon>ecological metagenomes</taxon>
    </lineage>
</organism>
<sequence length="245" mass="27234">IDLKFGWGIVEPYMNWQLILYALGLLPETDAIRIQLHICQPRAPHIDGPWRTWVLSVKELNDLNYGAAYAATQVMSTDPQLCTGSHCRYCSALFDCPAAQKAGMGFMEVSQRAVVMGQSPVQLGYNLTVLTRAYEMIKHLKTATEQSILTTINNGGAIPGWDRTNNMGRLSWNDGVKEAVRAAADMYGKQVDKDPDLKTPTQAIVGGMPEELIKQYASRKPGKAKLVPTDLIKLQHMLKENRDDS</sequence>
<accession>X0SUW9</accession>
<dbReference type="Pfam" id="PF10926">
    <property type="entry name" value="DUF2800"/>
    <property type="match status" value="1"/>
</dbReference>
<comment type="caution">
    <text evidence="1">The sequence shown here is derived from an EMBL/GenBank/DDBJ whole genome shotgun (WGS) entry which is preliminary data.</text>
</comment>
<gene>
    <name evidence="1" type="ORF">S01H1_08866</name>
</gene>
<protein>
    <submittedName>
        <fullName evidence="1">Uncharacterized protein</fullName>
    </submittedName>
</protein>
<name>X0SUW9_9ZZZZ</name>
<feature type="non-terminal residue" evidence="1">
    <location>
        <position position="1"/>
    </location>
</feature>
<evidence type="ECO:0000313" key="1">
    <source>
        <dbReference type="EMBL" id="GAF79727.1"/>
    </source>
</evidence>
<proteinExistence type="predicted"/>
<dbReference type="EMBL" id="BARS01004536">
    <property type="protein sequence ID" value="GAF79727.1"/>
    <property type="molecule type" value="Genomic_DNA"/>
</dbReference>
<dbReference type="AlphaFoldDB" id="X0SUW9"/>
<reference evidence="1" key="1">
    <citation type="journal article" date="2014" name="Front. Microbiol.">
        <title>High frequency of phylogenetically diverse reductive dehalogenase-homologous genes in deep subseafloor sedimentary metagenomes.</title>
        <authorList>
            <person name="Kawai M."/>
            <person name="Futagami T."/>
            <person name="Toyoda A."/>
            <person name="Takaki Y."/>
            <person name="Nishi S."/>
            <person name="Hori S."/>
            <person name="Arai W."/>
            <person name="Tsubouchi T."/>
            <person name="Morono Y."/>
            <person name="Uchiyama I."/>
            <person name="Ito T."/>
            <person name="Fujiyama A."/>
            <person name="Inagaki F."/>
            <person name="Takami H."/>
        </authorList>
    </citation>
    <scope>NUCLEOTIDE SEQUENCE</scope>
    <source>
        <strain evidence="1">Expedition CK06-06</strain>
    </source>
</reference>